<gene>
    <name evidence="7" type="ORF">SAPINGB_P000627</name>
</gene>
<dbReference type="Pfam" id="PF01425">
    <property type="entry name" value="Amidase"/>
    <property type="match status" value="1"/>
</dbReference>
<evidence type="ECO:0000256" key="3">
    <source>
        <dbReference type="ARBA" id="ARBA00012922"/>
    </source>
</evidence>
<dbReference type="EMBL" id="CABVLU010000001">
    <property type="protein sequence ID" value="VVT45069.1"/>
    <property type="molecule type" value="Genomic_DNA"/>
</dbReference>
<reference evidence="7 8" key="1">
    <citation type="submission" date="2019-09" db="EMBL/GenBank/DDBJ databases">
        <authorList>
            <person name="Brejova B."/>
        </authorList>
    </citation>
    <scope>NUCLEOTIDE SEQUENCE [LARGE SCALE GENOMIC DNA]</scope>
</reference>
<evidence type="ECO:0000313" key="7">
    <source>
        <dbReference type="EMBL" id="VVT45069.1"/>
    </source>
</evidence>
<feature type="active site" description="Charge relay system" evidence="5">
    <location>
        <position position="131"/>
    </location>
</feature>
<dbReference type="InterPro" id="IPR036928">
    <property type="entry name" value="AS_sf"/>
</dbReference>
<sequence>MSWQDQVAKKRSEVLARIPVEWTEIIDSVVATADPSSNVLALILNQLLTPEQLEITLKNASQLIPAMQSGELSSEKVVTAFAKKTAAVAKLTNAVSEPLYSEAINRARELDTLPKDEKLKLPLFGLPITVKDSFNVPGVQSTLGTVSRIALPPASKASPAVALLTDRLGAIVIAKTNVPQAIITPESHNNVFGRTLNPANPKEWGSGGSSGGEGVLVSQRASALGLGTDLAGSIRVPAWSNGAYGYKPSLKIVPYLGFEDAGKPPREPGLTATVGPLAQSADDLELFLKSVIGARPWEDPELENSLEPIEWKEDHHLPETFTVGILTGSPGVPITSQVQETVRLTAEKLGAAGHKLVWIDEAAAPSISDLTQQVGVPLISLDTDGTHLEAIRRGGEPLTPETARGHTGLFEPHIEKNEQDGSEQVFVAKVIPFTVSDEDLAKSKTLQGEFIKAWDDLFTAHKLDALMCPLIDEFAPAHGKFDLTPFAINWNTVDYPAISIPVNRQSLGYNNLVKPQAVQLVAQNLEDQRLLAVAKALEKVL</sequence>
<name>A0A5E8B1X7_9ASCO</name>
<comment type="similarity">
    <text evidence="2">Belongs to the amidase family.</text>
</comment>
<dbReference type="OrthoDB" id="6428749at2759"/>
<dbReference type="GO" id="GO:0004040">
    <property type="term" value="F:amidase activity"/>
    <property type="evidence" value="ECO:0007669"/>
    <property type="project" value="UniProtKB-EC"/>
</dbReference>
<dbReference type="PANTHER" id="PTHR46072">
    <property type="entry name" value="AMIDASE-RELATED-RELATED"/>
    <property type="match status" value="1"/>
</dbReference>
<organism evidence="7 8">
    <name type="scientific">Magnusiomyces paraingens</name>
    <dbReference type="NCBI Taxonomy" id="2606893"/>
    <lineage>
        <taxon>Eukaryota</taxon>
        <taxon>Fungi</taxon>
        <taxon>Dikarya</taxon>
        <taxon>Ascomycota</taxon>
        <taxon>Saccharomycotina</taxon>
        <taxon>Dipodascomycetes</taxon>
        <taxon>Dipodascales</taxon>
        <taxon>Dipodascaceae</taxon>
        <taxon>Magnusiomyces</taxon>
    </lineage>
</organism>
<dbReference type="EC" id="3.5.1.4" evidence="3"/>
<feature type="active site" description="Acyl-ester intermediate" evidence="5">
    <location>
        <position position="233"/>
    </location>
</feature>
<accession>A0A5E8B1X7</accession>
<dbReference type="PROSITE" id="PS00571">
    <property type="entry name" value="AMIDASES"/>
    <property type="match status" value="1"/>
</dbReference>
<dbReference type="InterPro" id="IPR023631">
    <property type="entry name" value="Amidase_dom"/>
</dbReference>
<keyword evidence="4" id="KW-0378">Hydrolase</keyword>
<feature type="domain" description="Amidase" evidence="6">
    <location>
        <begin position="77"/>
        <end position="531"/>
    </location>
</feature>
<dbReference type="Gene3D" id="3.90.1300.10">
    <property type="entry name" value="Amidase signature (AS) domain"/>
    <property type="match status" value="1"/>
</dbReference>
<dbReference type="RefSeq" id="XP_031851241.1">
    <property type="nucleotide sequence ID" value="XM_031995350.1"/>
</dbReference>
<evidence type="ECO:0000256" key="5">
    <source>
        <dbReference type="PIRSR" id="PIRSR001221-1"/>
    </source>
</evidence>
<protein>
    <recommendedName>
        <fullName evidence="3">amidase</fullName>
        <ecNumber evidence="3">3.5.1.4</ecNumber>
    </recommendedName>
</protein>
<evidence type="ECO:0000259" key="6">
    <source>
        <dbReference type="Pfam" id="PF01425"/>
    </source>
</evidence>
<dbReference type="PANTHER" id="PTHR46072:SF5">
    <property type="entry name" value="GENERAL AMIDASE-C"/>
    <property type="match status" value="1"/>
</dbReference>
<evidence type="ECO:0000256" key="4">
    <source>
        <dbReference type="ARBA" id="ARBA00022801"/>
    </source>
</evidence>
<dbReference type="PIRSF" id="PIRSF001221">
    <property type="entry name" value="Amidase_fungi"/>
    <property type="match status" value="1"/>
</dbReference>
<dbReference type="AlphaFoldDB" id="A0A5E8B1X7"/>
<evidence type="ECO:0000256" key="1">
    <source>
        <dbReference type="ARBA" id="ARBA00001311"/>
    </source>
</evidence>
<evidence type="ECO:0000313" key="8">
    <source>
        <dbReference type="Proteomes" id="UP000398389"/>
    </source>
</evidence>
<proteinExistence type="inferred from homology"/>
<dbReference type="InterPro" id="IPR020556">
    <property type="entry name" value="Amidase_CS"/>
</dbReference>
<dbReference type="Proteomes" id="UP000398389">
    <property type="component" value="Unassembled WGS sequence"/>
</dbReference>
<dbReference type="SUPFAM" id="SSF75304">
    <property type="entry name" value="Amidase signature (AS) enzymes"/>
    <property type="match status" value="1"/>
</dbReference>
<feature type="active site" description="Charge relay system" evidence="5">
    <location>
        <position position="209"/>
    </location>
</feature>
<comment type="catalytic activity">
    <reaction evidence="1">
        <text>a monocarboxylic acid amide + H2O = a monocarboxylate + NH4(+)</text>
        <dbReference type="Rhea" id="RHEA:12020"/>
        <dbReference type="ChEBI" id="CHEBI:15377"/>
        <dbReference type="ChEBI" id="CHEBI:28938"/>
        <dbReference type="ChEBI" id="CHEBI:35757"/>
        <dbReference type="ChEBI" id="CHEBI:83628"/>
        <dbReference type="EC" id="3.5.1.4"/>
    </reaction>
</comment>
<evidence type="ECO:0000256" key="2">
    <source>
        <dbReference type="ARBA" id="ARBA00009199"/>
    </source>
</evidence>
<dbReference type="GeneID" id="43579450"/>
<keyword evidence="8" id="KW-1185">Reference proteome</keyword>